<keyword evidence="8" id="KW-1185">Reference proteome</keyword>
<dbReference type="PANTHER" id="PTHR24002">
    <property type="entry name" value="SOLUTE CARRIER FAMILY 22 MEMBER 18"/>
    <property type="match status" value="1"/>
</dbReference>
<dbReference type="SUPFAM" id="SSF103473">
    <property type="entry name" value="MFS general substrate transporter"/>
    <property type="match status" value="1"/>
</dbReference>
<dbReference type="AlphaFoldDB" id="A0AB34IY14"/>
<dbReference type="PANTHER" id="PTHR24002:SF3">
    <property type="entry name" value="SOLUTE CARRIER FAMILY 22 MEMBER 18"/>
    <property type="match status" value="1"/>
</dbReference>
<keyword evidence="3 5" id="KW-1133">Transmembrane helix</keyword>
<evidence type="ECO:0000256" key="5">
    <source>
        <dbReference type="SAM" id="Phobius"/>
    </source>
</evidence>
<proteinExistence type="predicted"/>
<dbReference type="InterPro" id="IPR020846">
    <property type="entry name" value="MFS_dom"/>
</dbReference>
<reference evidence="7 8" key="1">
    <citation type="journal article" date="2024" name="Science">
        <title>Giant polyketide synthase enzymes in the biosynthesis of giant marine polyether toxins.</title>
        <authorList>
            <person name="Fallon T.R."/>
            <person name="Shende V.V."/>
            <person name="Wierzbicki I.H."/>
            <person name="Pendleton A.L."/>
            <person name="Watervoot N.F."/>
            <person name="Auber R.P."/>
            <person name="Gonzalez D.J."/>
            <person name="Wisecaver J.H."/>
            <person name="Moore B.S."/>
        </authorList>
    </citation>
    <scope>NUCLEOTIDE SEQUENCE [LARGE SCALE GENOMIC DNA]</scope>
    <source>
        <strain evidence="7 8">12B1</strain>
    </source>
</reference>
<dbReference type="InterPro" id="IPR036259">
    <property type="entry name" value="MFS_trans_sf"/>
</dbReference>
<feature type="transmembrane region" description="Helical" evidence="5">
    <location>
        <begin position="7"/>
        <end position="30"/>
    </location>
</feature>
<name>A0AB34IY14_PRYPA</name>
<gene>
    <name evidence="7" type="ORF">AB1Y20_007740</name>
</gene>
<keyword evidence="4 5" id="KW-0472">Membrane</keyword>
<evidence type="ECO:0000256" key="2">
    <source>
        <dbReference type="ARBA" id="ARBA00022692"/>
    </source>
</evidence>
<dbReference type="GO" id="GO:0005635">
    <property type="term" value="C:nuclear envelope"/>
    <property type="evidence" value="ECO:0007669"/>
    <property type="project" value="TreeGrafter"/>
</dbReference>
<protein>
    <recommendedName>
        <fullName evidence="6">Major facilitator superfamily (MFS) profile domain-containing protein</fullName>
    </recommendedName>
</protein>
<organism evidence="7 8">
    <name type="scientific">Prymnesium parvum</name>
    <name type="common">Toxic golden alga</name>
    <dbReference type="NCBI Taxonomy" id="97485"/>
    <lineage>
        <taxon>Eukaryota</taxon>
        <taxon>Haptista</taxon>
        <taxon>Haptophyta</taxon>
        <taxon>Prymnesiophyceae</taxon>
        <taxon>Prymnesiales</taxon>
        <taxon>Prymnesiaceae</taxon>
        <taxon>Prymnesium</taxon>
    </lineage>
</organism>
<dbReference type="Gene3D" id="1.20.1250.20">
    <property type="entry name" value="MFS general substrate transporter like domains"/>
    <property type="match status" value="1"/>
</dbReference>
<feature type="transmembrane region" description="Helical" evidence="5">
    <location>
        <begin position="362"/>
        <end position="384"/>
    </location>
</feature>
<feature type="transmembrane region" description="Helical" evidence="5">
    <location>
        <begin position="42"/>
        <end position="63"/>
    </location>
</feature>
<dbReference type="PRINTS" id="PR01035">
    <property type="entry name" value="TCRTETA"/>
</dbReference>
<dbReference type="GO" id="GO:0016020">
    <property type="term" value="C:membrane"/>
    <property type="evidence" value="ECO:0007669"/>
    <property type="project" value="UniProtKB-SubCell"/>
</dbReference>
<evidence type="ECO:0000256" key="4">
    <source>
        <dbReference type="ARBA" id="ARBA00023136"/>
    </source>
</evidence>
<sequence length="428" mass="44039">MKRTEYVLLLAVFIDLFGVALVVPNILFLFKEALGERFSPELYGMVSSVYSASQIVGGVALGYLGDSSWGRKRTLLLSFAGAAASYFLVGAAESLELLVLSRVIVGLVKQTMTASTALLTQRTRADERAGALGRLSSASTLAFLAGQPAGGVLAVRFGRRTPCYLASALFVVDFALVQLCLPAEAEEAEARGGGGAAAAAGGGGGGGGGEAAAGGGVGGGARGVIASVRRALRGEGARVLVLRLSYGFLMRASYALHGMYEQQRWELTPSSSGYLSSYKQGLGLALNALLIGRLARCMSTARLLELAIALSAANSLLEAAASSFPAPFALYVGVNLPVSAICGALIRTLLSTLFSQAVPASDAGLALSVFDVLSAASGIVAPLYSGFFLGRIGVAAQPVVAFAHYVIIFAVARYCLADVSSASKRKNE</sequence>
<keyword evidence="2 5" id="KW-0812">Transmembrane</keyword>
<comment type="caution">
    <text evidence="7">The sequence shown here is derived from an EMBL/GenBank/DDBJ whole genome shotgun (WGS) entry which is preliminary data.</text>
</comment>
<dbReference type="InterPro" id="IPR001958">
    <property type="entry name" value="Tet-R_TetA/multi-R_MdtG-like"/>
</dbReference>
<evidence type="ECO:0000259" key="6">
    <source>
        <dbReference type="PROSITE" id="PS50850"/>
    </source>
</evidence>
<evidence type="ECO:0000313" key="8">
    <source>
        <dbReference type="Proteomes" id="UP001515480"/>
    </source>
</evidence>
<dbReference type="InterPro" id="IPR011701">
    <property type="entry name" value="MFS"/>
</dbReference>
<comment type="subcellular location">
    <subcellularLocation>
        <location evidence="1">Membrane</location>
        <topology evidence="1">Multi-pass membrane protein</topology>
    </subcellularLocation>
</comment>
<evidence type="ECO:0000256" key="3">
    <source>
        <dbReference type="ARBA" id="ARBA00022989"/>
    </source>
</evidence>
<dbReference type="Pfam" id="PF07690">
    <property type="entry name" value="MFS_1"/>
    <property type="match status" value="1"/>
</dbReference>
<dbReference type="EMBL" id="JBGBPQ010000017">
    <property type="protein sequence ID" value="KAL1508153.1"/>
    <property type="molecule type" value="Genomic_DNA"/>
</dbReference>
<feature type="transmembrane region" description="Helical" evidence="5">
    <location>
        <begin position="328"/>
        <end position="350"/>
    </location>
</feature>
<evidence type="ECO:0000256" key="1">
    <source>
        <dbReference type="ARBA" id="ARBA00004141"/>
    </source>
</evidence>
<dbReference type="Proteomes" id="UP001515480">
    <property type="component" value="Unassembled WGS sequence"/>
</dbReference>
<accession>A0AB34IY14</accession>
<feature type="domain" description="Major facilitator superfamily (MFS) profile" evidence="6">
    <location>
        <begin position="4"/>
        <end position="421"/>
    </location>
</feature>
<evidence type="ECO:0000313" key="7">
    <source>
        <dbReference type="EMBL" id="KAL1508153.1"/>
    </source>
</evidence>
<dbReference type="PROSITE" id="PS50850">
    <property type="entry name" value="MFS"/>
    <property type="match status" value="1"/>
</dbReference>
<feature type="transmembrane region" description="Helical" evidence="5">
    <location>
        <begin position="75"/>
        <end position="92"/>
    </location>
</feature>
<dbReference type="GO" id="GO:0022857">
    <property type="term" value="F:transmembrane transporter activity"/>
    <property type="evidence" value="ECO:0007669"/>
    <property type="project" value="InterPro"/>
</dbReference>
<feature type="transmembrane region" description="Helical" evidence="5">
    <location>
        <begin position="396"/>
        <end position="416"/>
    </location>
</feature>